<sequence>MDDSFEDPPPAASKSTPRKFQFGLWQILALTLVVSVIAAWLRLLPFREEHLWAYLLYFGSLAAYVVLRIPFVTGQVIRARKEMAQKKAAAIADAEQARQRKRAGE</sequence>
<organism evidence="2 3">
    <name type="scientific">Blastopirellula retiformator</name>
    <dbReference type="NCBI Taxonomy" id="2527970"/>
    <lineage>
        <taxon>Bacteria</taxon>
        <taxon>Pseudomonadati</taxon>
        <taxon>Planctomycetota</taxon>
        <taxon>Planctomycetia</taxon>
        <taxon>Pirellulales</taxon>
        <taxon>Pirellulaceae</taxon>
        <taxon>Blastopirellula</taxon>
    </lineage>
</organism>
<protein>
    <submittedName>
        <fullName evidence="2">Uncharacterized protein</fullName>
    </submittedName>
</protein>
<dbReference type="OrthoDB" id="9950860at2"/>
<dbReference type="RefSeq" id="WP_146432115.1">
    <property type="nucleotide sequence ID" value="NZ_SJPF01000003.1"/>
</dbReference>
<evidence type="ECO:0000313" key="2">
    <source>
        <dbReference type="EMBL" id="TWT32807.1"/>
    </source>
</evidence>
<gene>
    <name evidence="2" type="ORF">Enr8_26130</name>
</gene>
<name>A0A5C5V4W0_9BACT</name>
<proteinExistence type="predicted"/>
<keyword evidence="1" id="KW-1133">Transmembrane helix</keyword>
<dbReference type="AlphaFoldDB" id="A0A5C5V4W0"/>
<comment type="caution">
    <text evidence="2">The sequence shown here is derived from an EMBL/GenBank/DDBJ whole genome shotgun (WGS) entry which is preliminary data.</text>
</comment>
<keyword evidence="1" id="KW-0812">Transmembrane</keyword>
<evidence type="ECO:0000256" key="1">
    <source>
        <dbReference type="SAM" id="Phobius"/>
    </source>
</evidence>
<feature type="transmembrane region" description="Helical" evidence="1">
    <location>
        <begin position="55"/>
        <end position="77"/>
    </location>
</feature>
<feature type="transmembrane region" description="Helical" evidence="1">
    <location>
        <begin position="22"/>
        <end position="43"/>
    </location>
</feature>
<keyword evidence="1" id="KW-0472">Membrane</keyword>
<accession>A0A5C5V4W0</accession>
<dbReference type="EMBL" id="SJPF01000003">
    <property type="protein sequence ID" value="TWT32807.1"/>
    <property type="molecule type" value="Genomic_DNA"/>
</dbReference>
<dbReference type="Proteomes" id="UP000318878">
    <property type="component" value="Unassembled WGS sequence"/>
</dbReference>
<keyword evidence="3" id="KW-1185">Reference proteome</keyword>
<evidence type="ECO:0000313" key="3">
    <source>
        <dbReference type="Proteomes" id="UP000318878"/>
    </source>
</evidence>
<reference evidence="2 3" key="1">
    <citation type="submission" date="2019-02" db="EMBL/GenBank/DDBJ databases">
        <title>Deep-cultivation of Planctomycetes and their phenomic and genomic characterization uncovers novel biology.</title>
        <authorList>
            <person name="Wiegand S."/>
            <person name="Jogler M."/>
            <person name="Boedeker C."/>
            <person name="Pinto D."/>
            <person name="Vollmers J."/>
            <person name="Rivas-Marin E."/>
            <person name="Kohn T."/>
            <person name="Peeters S.H."/>
            <person name="Heuer A."/>
            <person name="Rast P."/>
            <person name="Oberbeckmann S."/>
            <person name="Bunk B."/>
            <person name="Jeske O."/>
            <person name="Meyerdierks A."/>
            <person name="Storesund J.E."/>
            <person name="Kallscheuer N."/>
            <person name="Luecker S."/>
            <person name="Lage O.M."/>
            <person name="Pohl T."/>
            <person name="Merkel B.J."/>
            <person name="Hornburger P."/>
            <person name="Mueller R.-W."/>
            <person name="Bruemmer F."/>
            <person name="Labrenz M."/>
            <person name="Spormann A.M."/>
            <person name="Op Den Camp H."/>
            <person name="Overmann J."/>
            <person name="Amann R."/>
            <person name="Jetten M.S.M."/>
            <person name="Mascher T."/>
            <person name="Medema M.H."/>
            <person name="Devos D.P."/>
            <person name="Kaster A.-K."/>
            <person name="Ovreas L."/>
            <person name="Rohde M."/>
            <person name="Galperin M.Y."/>
            <person name="Jogler C."/>
        </authorList>
    </citation>
    <scope>NUCLEOTIDE SEQUENCE [LARGE SCALE GENOMIC DNA]</scope>
    <source>
        <strain evidence="2 3">Enr8</strain>
    </source>
</reference>